<dbReference type="Proteomes" id="UP000887576">
    <property type="component" value="Unplaced"/>
</dbReference>
<sequence length="221" mass="25535">MEAIAEFDFEASAPDELTFKRGDKIKILSKEDDPFWFKAEMNGIEGFVPKNYLKMLEHTWYMGKISRTDAENLLMQPGNQNGAFLVRKSESSPGEFSISVRFENAVQHFKVLRDVQAGLYYLWARKFPSLNDLINFHRSNSVSKQHQILLRSMDSAFSQKNPQVQALFDFTPQEDGELGFQRGDIITVTNRDDENWWEGTCRNRRGLFPATYVCPCESNNL</sequence>
<accession>A0AC34QTH3</accession>
<organism evidence="1 2">
    <name type="scientific">Panagrolaimus sp. JU765</name>
    <dbReference type="NCBI Taxonomy" id="591449"/>
    <lineage>
        <taxon>Eukaryota</taxon>
        <taxon>Metazoa</taxon>
        <taxon>Ecdysozoa</taxon>
        <taxon>Nematoda</taxon>
        <taxon>Chromadorea</taxon>
        <taxon>Rhabditida</taxon>
        <taxon>Tylenchina</taxon>
        <taxon>Panagrolaimomorpha</taxon>
        <taxon>Panagrolaimoidea</taxon>
        <taxon>Panagrolaimidae</taxon>
        <taxon>Panagrolaimus</taxon>
    </lineage>
</organism>
<name>A0AC34QTH3_9BILA</name>
<evidence type="ECO:0000313" key="2">
    <source>
        <dbReference type="WBParaSite" id="JU765_v2.g19239.t1"/>
    </source>
</evidence>
<protein>
    <submittedName>
        <fullName evidence="2">GRB2</fullName>
    </submittedName>
</protein>
<dbReference type="WBParaSite" id="JU765_v2.g19239.t1">
    <property type="protein sequence ID" value="JU765_v2.g19239.t1"/>
    <property type="gene ID" value="JU765_v2.g19239"/>
</dbReference>
<reference evidence="2" key="1">
    <citation type="submission" date="2022-11" db="UniProtKB">
        <authorList>
            <consortium name="WormBaseParasite"/>
        </authorList>
    </citation>
    <scope>IDENTIFICATION</scope>
</reference>
<evidence type="ECO:0000313" key="1">
    <source>
        <dbReference type="Proteomes" id="UP000887576"/>
    </source>
</evidence>
<proteinExistence type="predicted"/>